<accession>A0A5C8NXJ9</accession>
<organism evidence="2 3">
    <name type="scientific">Cerasibacillus terrae</name>
    <dbReference type="NCBI Taxonomy" id="2498845"/>
    <lineage>
        <taxon>Bacteria</taxon>
        <taxon>Bacillati</taxon>
        <taxon>Bacillota</taxon>
        <taxon>Bacilli</taxon>
        <taxon>Bacillales</taxon>
        <taxon>Bacillaceae</taxon>
        <taxon>Cerasibacillus</taxon>
    </lineage>
</organism>
<dbReference type="Proteomes" id="UP000321574">
    <property type="component" value="Unassembled WGS sequence"/>
</dbReference>
<evidence type="ECO:0000256" key="1">
    <source>
        <dbReference type="SAM" id="Phobius"/>
    </source>
</evidence>
<feature type="transmembrane region" description="Helical" evidence="1">
    <location>
        <begin position="122"/>
        <end position="142"/>
    </location>
</feature>
<keyword evidence="1" id="KW-0472">Membrane</keyword>
<keyword evidence="1" id="KW-0812">Transmembrane</keyword>
<protein>
    <submittedName>
        <fullName evidence="2">Uncharacterized protein</fullName>
    </submittedName>
</protein>
<dbReference type="RefSeq" id="WP_147666421.1">
    <property type="nucleotide sequence ID" value="NZ_VDUW01000003.1"/>
</dbReference>
<keyword evidence="3" id="KW-1185">Reference proteome</keyword>
<feature type="transmembrane region" description="Helical" evidence="1">
    <location>
        <begin position="61"/>
        <end position="80"/>
    </location>
</feature>
<keyword evidence="1" id="KW-1133">Transmembrane helix</keyword>
<dbReference type="AlphaFoldDB" id="A0A5C8NXJ9"/>
<comment type="caution">
    <text evidence="2">The sequence shown here is derived from an EMBL/GenBank/DDBJ whole genome shotgun (WGS) entry which is preliminary data.</text>
</comment>
<name>A0A5C8NXJ9_9BACI</name>
<evidence type="ECO:0000313" key="3">
    <source>
        <dbReference type="Proteomes" id="UP000321574"/>
    </source>
</evidence>
<evidence type="ECO:0000313" key="2">
    <source>
        <dbReference type="EMBL" id="TXL65751.1"/>
    </source>
</evidence>
<reference evidence="2 3" key="1">
    <citation type="submission" date="2019-06" db="EMBL/GenBank/DDBJ databases">
        <title>Cerasibacillus sp. nov., isolated from maize field.</title>
        <authorList>
            <person name="Lin S.-Y."/>
            <person name="Tsai C.-F."/>
            <person name="Young C.-C."/>
        </authorList>
    </citation>
    <scope>NUCLEOTIDE SEQUENCE [LARGE SCALE GENOMIC DNA]</scope>
    <source>
        <strain evidence="2 3">CC-CFT480</strain>
    </source>
</reference>
<dbReference type="EMBL" id="VDUW01000003">
    <property type="protein sequence ID" value="TXL65751.1"/>
    <property type="molecule type" value="Genomic_DNA"/>
</dbReference>
<gene>
    <name evidence="2" type="ORF">FHP05_06415</name>
</gene>
<sequence length="185" mass="21520">MKQAKYGLILLLFLMVPPVIELSESIMSIHMHMQMPLLGIAGMLMVPYFKEKFPRFFEKWNANGIPGILLFMIIIIYWLFPRTMDEALTVPYVEVFKFISWPFLAGVPLRDSWGKLSERAKGIFLIVIGIIYTGMGFLYLFAEDQLCNNYLVIEQRALGWGFLFIALSILLYYAQDKLIDHSKYE</sequence>
<proteinExistence type="predicted"/>
<dbReference type="OrthoDB" id="2388670at2"/>
<feature type="transmembrane region" description="Helical" evidence="1">
    <location>
        <begin position="157"/>
        <end position="174"/>
    </location>
</feature>